<protein>
    <submittedName>
        <fullName evidence="2">NACHT domain-containing protein</fullName>
    </submittedName>
</protein>
<dbReference type="RefSeq" id="WP_138658398.1">
    <property type="nucleotide sequence ID" value="NZ_VATY01000002.1"/>
</dbReference>
<dbReference type="EMBL" id="VATY01000002">
    <property type="protein sequence ID" value="TMM57396.1"/>
    <property type="molecule type" value="Genomic_DNA"/>
</dbReference>
<dbReference type="Pfam" id="PF05729">
    <property type="entry name" value="NACHT"/>
    <property type="match status" value="1"/>
</dbReference>
<sequence>MMKDKVITEALKYPLSKILKSIGSEIDQIANNKLLEHQVNTYKRSLYVKTILYRSEPVNLMDIYYPIKLEDTESIKGTTKIVTIVNGEDLFKQNNCITITGSAGSGKSMLLKYLFVKIADEKKKIPVKIELRYLEKYEGSFEGYIKTLFSFSKIAKEEKFSDRLLESGAFVFLLDGFDELNAITRYKVIKEIDFFIEKFSNNKYVITTRPYVNIELLPLFKNLSVKRLDNNDIYKFIEQQLPNQEGELLSDKIISSLKTNDNKFDTFLQNPLLLSMFILTFQSYSTLPSQRHLFYSQVIETLFNSHDSLSKLGYERERESGLSREEFNTVLNVFSFLTIFENKLIFNKTYFRKQLVKIKKRFPSLKFSNDKLLNDLLIALCLINKEGLDYSFVHKSIQEYFAAEYIASLGKDNKEKVYEKLYELFINENQELNIGLVNYISILIELDYENVYNLLIFKVFDFIISGQENIKKVIESKQEENKSKIVINHIFVLNQIFCDLFEFKEQKRIKKSYGKIYKLVKFEGITDKTNEGGSISLKISIDDSYGDKLEKLLIQEKSRIQEVIKQKIISENGVLDLI</sequence>
<dbReference type="Proteomes" id="UP000310314">
    <property type="component" value="Unassembled WGS sequence"/>
</dbReference>
<evidence type="ECO:0000313" key="3">
    <source>
        <dbReference type="Proteomes" id="UP000310314"/>
    </source>
</evidence>
<dbReference type="Pfam" id="PF22715">
    <property type="entry name" value="SNaCT9"/>
    <property type="match status" value="1"/>
</dbReference>
<dbReference type="AlphaFoldDB" id="A0A5S3PRL7"/>
<evidence type="ECO:0000259" key="1">
    <source>
        <dbReference type="PROSITE" id="PS50837"/>
    </source>
</evidence>
<dbReference type="SUPFAM" id="SSF52540">
    <property type="entry name" value="P-loop containing nucleoside triphosphate hydrolases"/>
    <property type="match status" value="1"/>
</dbReference>
<dbReference type="PANTHER" id="PTHR46312:SF2">
    <property type="entry name" value="NUCLEOTIDE-BINDING OLIGOMERIZATION DOMAIN-CONTAINING PROTEIN 2-LIKE"/>
    <property type="match status" value="1"/>
</dbReference>
<reference evidence="2 3" key="1">
    <citation type="submission" date="2019-05" db="EMBL/GenBank/DDBJ databases">
        <authorList>
            <person name="Zhang J.-Y."/>
            <person name="Feg X."/>
            <person name="Du Z.-J."/>
        </authorList>
    </citation>
    <scope>NUCLEOTIDE SEQUENCE [LARGE SCALE GENOMIC DNA]</scope>
    <source>
        <strain evidence="2 3">RZ26</strain>
    </source>
</reference>
<proteinExistence type="predicted"/>
<comment type="caution">
    <text evidence="2">The sequence shown here is derived from an EMBL/GenBank/DDBJ whole genome shotgun (WGS) entry which is preliminary data.</text>
</comment>
<dbReference type="PROSITE" id="PS50837">
    <property type="entry name" value="NACHT"/>
    <property type="match status" value="1"/>
</dbReference>
<name>A0A5S3PRL7_9FLAO</name>
<accession>A0A5S3PRL7</accession>
<dbReference type="InterPro" id="IPR027417">
    <property type="entry name" value="P-loop_NTPase"/>
</dbReference>
<dbReference type="OrthoDB" id="1488560at2"/>
<feature type="domain" description="NACHT" evidence="1">
    <location>
        <begin position="95"/>
        <end position="210"/>
    </location>
</feature>
<dbReference type="Gene3D" id="3.40.50.300">
    <property type="entry name" value="P-loop containing nucleotide triphosphate hydrolases"/>
    <property type="match status" value="1"/>
</dbReference>
<dbReference type="InterPro" id="IPR055039">
    <property type="entry name" value="SNaCT9"/>
</dbReference>
<dbReference type="PANTHER" id="PTHR46312">
    <property type="entry name" value="NACHT DOMAIN-CONTAINING PROTEIN"/>
    <property type="match status" value="1"/>
</dbReference>
<gene>
    <name evidence="2" type="ORF">FEE95_12995</name>
</gene>
<keyword evidence="3" id="KW-1185">Reference proteome</keyword>
<evidence type="ECO:0000313" key="2">
    <source>
        <dbReference type="EMBL" id="TMM57396.1"/>
    </source>
</evidence>
<organism evidence="2 3">
    <name type="scientific">Maribacter algarum</name>
    <name type="common">ex Zhang et al. 2020</name>
    <dbReference type="NCBI Taxonomy" id="2578118"/>
    <lineage>
        <taxon>Bacteria</taxon>
        <taxon>Pseudomonadati</taxon>
        <taxon>Bacteroidota</taxon>
        <taxon>Flavobacteriia</taxon>
        <taxon>Flavobacteriales</taxon>
        <taxon>Flavobacteriaceae</taxon>
        <taxon>Maribacter</taxon>
    </lineage>
</organism>
<dbReference type="InterPro" id="IPR007111">
    <property type="entry name" value="NACHT_NTPase"/>
</dbReference>